<gene>
    <name evidence="8" type="primary">LOC113740060</name>
</gene>
<evidence type="ECO:0000256" key="5">
    <source>
        <dbReference type="PROSITE-ProRule" id="PRU00723"/>
    </source>
</evidence>
<name>A0ABM4U1H4_COFAR</name>
<dbReference type="PROSITE" id="PS50103">
    <property type="entry name" value="ZF_C3H1"/>
    <property type="match status" value="3"/>
</dbReference>
<feature type="domain" description="C3H1-type" evidence="6">
    <location>
        <begin position="127"/>
        <end position="155"/>
    </location>
</feature>
<dbReference type="InterPro" id="IPR000571">
    <property type="entry name" value="Znf_CCCH"/>
</dbReference>
<keyword evidence="4 5" id="KW-0862">Zinc</keyword>
<evidence type="ECO:0000313" key="8">
    <source>
        <dbReference type="RefSeq" id="XP_071901132.1"/>
    </source>
</evidence>
<reference evidence="8" key="1">
    <citation type="submission" date="2025-08" db="UniProtKB">
        <authorList>
            <consortium name="RefSeq"/>
        </authorList>
    </citation>
    <scope>IDENTIFICATION</scope>
    <source>
        <tissue evidence="8">Leaves</tissue>
    </source>
</reference>
<dbReference type="SMART" id="SM00356">
    <property type="entry name" value="ZnF_C3H1"/>
    <property type="match status" value="3"/>
</dbReference>
<evidence type="ECO:0000259" key="6">
    <source>
        <dbReference type="PROSITE" id="PS50103"/>
    </source>
</evidence>
<dbReference type="Gene3D" id="3.30.1370.210">
    <property type="match status" value="1"/>
</dbReference>
<keyword evidence="7" id="KW-1185">Reference proteome</keyword>
<feature type="domain" description="C3H1-type" evidence="6">
    <location>
        <begin position="23"/>
        <end position="50"/>
    </location>
</feature>
<evidence type="ECO:0000313" key="7">
    <source>
        <dbReference type="Proteomes" id="UP001652660"/>
    </source>
</evidence>
<dbReference type="PANTHER" id="PTHR12547:SF18">
    <property type="entry name" value="PROTEIN TIS11"/>
    <property type="match status" value="1"/>
</dbReference>
<dbReference type="Pfam" id="PF14608">
    <property type="entry name" value="zf-CCCH_2"/>
    <property type="match status" value="1"/>
</dbReference>
<evidence type="ECO:0000256" key="4">
    <source>
        <dbReference type="ARBA" id="ARBA00022833"/>
    </source>
</evidence>
<organism evidence="7 8">
    <name type="scientific">Coffea arabica</name>
    <name type="common">Arabian coffee</name>
    <dbReference type="NCBI Taxonomy" id="13443"/>
    <lineage>
        <taxon>Eukaryota</taxon>
        <taxon>Viridiplantae</taxon>
        <taxon>Streptophyta</taxon>
        <taxon>Embryophyta</taxon>
        <taxon>Tracheophyta</taxon>
        <taxon>Spermatophyta</taxon>
        <taxon>Magnoliopsida</taxon>
        <taxon>eudicotyledons</taxon>
        <taxon>Gunneridae</taxon>
        <taxon>Pentapetalae</taxon>
        <taxon>asterids</taxon>
        <taxon>lamiids</taxon>
        <taxon>Gentianales</taxon>
        <taxon>Rubiaceae</taxon>
        <taxon>Ixoroideae</taxon>
        <taxon>Gardenieae complex</taxon>
        <taxon>Bertiereae - Coffeeae clade</taxon>
        <taxon>Coffeeae</taxon>
        <taxon>Coffea</taxon>
    </lineage>
</organism>
<keyword evidence="2" id="KW-0677">Repeat</keyword>
<dbReference type="Gene3D" id="4.10.1000.10">
    <property type="entry name" value="Zinc finger, CCCH-type"/>
    <property type="match status" value="1"/>
</dbReference>
<dbReference type="InterPro" id="IPR036855">
    <property type="entry name" value="Znf_CCCH_sf"/>
</dbReference>
<accession>A0ABM4U1H4</accession>
<protein>
    <submittedName>
        <fullName evidence="8">Zinc finger CCCH domain-containing protein 39-like</fullName>
    </submittedName>
</protein>
<feature type="domain" description="C3H1-type" evidence="6">
    <location>
        <begin position="57"/>
        <end position="85"/>
    </location>
</feature>
<dbReference type="GeneID" id="113740060"/>
<evidence type="ECO:0000256" key="2">
    <source>
        <dbReference type="ARBA" id="ARBA00022737"/>
    </source>
</evidence>
<dbReference type="Pfam" id="PF00642">
    <property type="entry name" value="zf-CCCH"/>
    <property type="match status" value="2"/>
</dbReference>
<dbReference type="PANTHER" id="PTHR12547">
    <property type="entry name" value="CCCH ZINC FINGER/TIS11-RELATED"/>
    <property type="match status" value="1"/>
</dbReference>
<evidence type="ECO:0000256" key="1">
    <source>
        <dbReference type="ARBA" id="ARBA00022723"/>
    </source>
</evidence>
<dbReference type="RefSeq" id="XP_071901132.1">
    <property type="nucleotide sequence ID" value="XM_072045031.1"/>
</dbReference>
<feature type="zinc finger region" description="C3H1-type" evidence="5">
    <location>
        <begin position="23"/>
        <end position="50"/>
    </location>
</feature>
<dbReference type="InterPro" id="IPR045877">
    <property type="entry name" value="ZFP36-like"/>
</dbReference>
<keyword evidence="1 5" id="KW-0479">Metal-binding</keyword>
<proteinExistence type="predicted"/>
<dbReference type="Proteomes" id="UP001652660">
    <property type="component" value="Chromosome 4c"/>
</dbReference>
<feature type="zinc finger region" description="C3H1-type" evidence="5">
    <location>
        <begin position="127"/>
        <end position="155"/>
    </location>
</feature>
<dbReference type="SUPFAM" id="SSF90229">
    <property type="entry name" value="CCCH zinc finger"/>
    <property type="match status" value="3"/>
</dbReference>
<evidence type="ECO:0000256" key="3">
    <source>
        <dbReference type="ARBA" id="ARBA00022771"/>
    </source>
</evidence>
<sequence>MMNSSSRMSTSSTSRSNLARPINAKSESCLQYKRGHCDYGADCIFSHDMPEDQYRLMNRARLCRFFMNGKNCPYGNRCHFLHQNVKHVKGGSGVAREKAAVTVVKSGPEEGVRKESDRLACKRKAVLWKTRPCNNWDRNGSCPYGVRCQYAHGERELGKPSSFCPLESGKSFIVENLAFDREDAASTGKAIRTDCTQQEKSKSKSFFVKRDKVKKISGIYADWIESMPPVHLTSASL</sequence>
<keyword evidence="3 5" id="KW-0863">Zinc-finger</keyword>
<feature type="zinc finger region" description="C3H1-type" evidence="5">
    <location>
        <begin position="57"/>
        <end position="85"/>
    </location>
</feature>